<accession>A0A844QQV8</accession>
<dbReference type="Proteomes" id="UP000463224">
    <property type="component" value="Unassembled WGS sequence"/>
</dbReference>
<protein>
    <submittedName>
        <fullName evidence="2">DUF4365 domain-containing protein</fullName>
    </submittedName>
</protein>
<comment type="caution">
    <text evidence="2">The sequence shown here is derived from an EMBL/GenBank/DDBJ whole genome shotgun (WGS) entry which is preliminary data.</text>
</comment>
<sequence>MSKRITDNQVLGELGETAVKKIVLETGFIYENRGRLEAGTDGLIELRDPRSGAPLGKLLGVQVKATARGQYIRETDRQFEYVLKADDLAYWRRYNIPVIIVLWRQSDGSAYWKDVTDSLRGDERRLRFDKDEDVFGPGCADRLAALTIDRHTPGVYLPPLNTGENAIMNMMRIRPPDEIFVASSPFGTGRDAIPDLLKQKNTRFDWVIRKRRFVSFFDPREFGTSAIVDLDQVEAVETALFTQNDDPDDTNDTIDLLRRSVVRQISGQISHLAKERLFYFHALGVNKSRRYKYASSVKDASARVVGYYPNKKFPDKPGYVRHHAANFRFERLGDEWFIVIDPTFYFTRNGFIPHPFPGALLAGKKRLERNAAVRGQVIMWQSLLAESAVQKDDLFEKTGANDHLIGFEHLPLIELAQAVPEDTWNRTDPRAREMEAADLFEEGLSA</sequence>
<dbReference type="Pfam" id="PF14280">
    <property type="entry name" value="DUF4365"/>
    <property type="match status" value="1"/>
</dbReference>
<evidence type="ECO:0000313" key="3">
    <source>
        <dbReference type="Proteomes" id="UP000463224"/>
    </source>
</evidence>
<dbReference type="InterPro" id="IPR025375">
    <property type="entry name" value="DUF4365"/>
</dbReference>
<reference evidence="2 3" key="1">
    <citation type="submission" date="2019-12" db="EMBL/GenBank/DDBJ databases">
        <title>Nitratireductor arenosus sp. nov., Isolated from sea sand, Jeju island, South Korea.</title>
        <authorList>
            <person name="Kim W."/>
        </authorList>
    </citation>
    <scope>NUCLEOTIDE SEQUENCE [LARGE SCALE GENOMIC DNA]</scope>
    <source>
        <strain evidence="2 3">CAU 1489</strain>
    </source>
</reference>
<keyword evidence="3" id="KW-1185">Reference proteome</keyword>
<organism evidence="2 3">
    <name type="scientific">Nitratireductor arenosus</name>
    <dbReference type="NCBI Taxonomy" id="2682096"/>
    <lineage>
        <taxon>Bacteria</taxon>
        <taxon>Pseudomonadati</taxon>
        <taxon>Pseudomonadota</taxon>
        <taxon>Alphaproteobacteria</taxon>
        <taxon>Hyphomicrobiales</taxon>
        <taxon>Phyllobacteriaceae</taxon>
        <taxon>Nitratireductor</taxon>
    </lineage>
</organism>
<proteinExistence type="predicted"/>
<gene>
    <name evidence="2" type="ORF">GN330_22150</name>
</gene>
<feature type="domain" description="DUF4365" evidence="1">
    <location>
        <begin position="13"/>
        <end position="145"/>
    </location>
</feature>
<dbReference type="RefSeq" id="WP_156715713.1">
    <property type="nucleotide sequence ID" value="NZ_WPHG01000009.1"/>
</dbReference>
<evidence type="ECO:0000313" key="2">
    <source>
        <dbReference type="EMBL" id="MVA99959.1"/>
    </source>
</evidence>
<name>A0A844QQV8_9HYPH</name>
<dbReference type="EMBL" id="WPHG01000009">
    <property type="protein sequence ID" value="MVA99959.1"/>
    <property type="molecule type" value="Genomic_DNA"/>
</dbReference>
<evidence type="ECO:0000259" key="1">
    <source>
        <dbReference type="Pfam" id="PF14280"/>
    </source>
</evidence>
<dbReference type="AlphaFoldDB" id="A0A844QQV8"/>